<evidence type="ECO:0000313" key="3">
    <source>
        <dbReference type="Proteomes" id="UP001528920"/>
    </source>
</evidence>
<dbReference type="EMBL" id="JAKJSC010000001">
    <property type="protein sequence ID" value="MDE5417037.1"/>
    <property type="molecule type" value="Genomic_DNA"/>
</dbReference>
<name>A0ABT5VNL5_9BACT</name>
<comment type="caution">
    <text evidence="2">The sequence shown here is derived from an EMBL/GenBank/DDBJ whole genome shotgun (WGS) entry which is preliminary data.</text>
</comment>
<reference evidence="2 3" key="1">
    <citation type="submission" date="2022-01" db="EMBL/GenBank/DDBJ databases">
        <title>Labilibaculum sp. nov, a marine bacterium isolated from Antarctica.</title>
        <authorList>
            <person name="Dai W."/>
        </authorList>
    </citation>
    <scope>NUCLEOTIDE SEQUENCE [LARGE SCALE GENOMIC DNA]</scope>
    <source>
        <strain evidence="2 3">DW002</strain>
    </source>
</reference>
<accession>A0ABT5VNL5</accession>
<dbReference type="Proteomes" id="UP001528920">
    <property type="component" value="Unassembled WGS sequence"/>
</dbReference>
<proteinExistence type="predicted"/>
<organism evidence="2 3">
    <name type="scientific">Paralabilibaculum antarcticum</name>
    <dbReference type="NCBI Taxonomy" id="2912572"/>
    <lineage>
        <taxon>Bacteria</taxon>
        <taxon>Pseudomonadati</taxon>
        <taxon>Bacteroidota</taxon>
        <taxon>Bacteroidia</taxon>
        <taxon>Marinilabiliales</taxon>
        <taxon>Marinifilaceae</taxon>
        <taxon>Paralabilibaculum</taxon>
    </lineage>
</organism>
<evidence type="ECO:0008006" key="4">
    <source>
        <dbReference type="Google" id="ProtNLM"/>
    </source>
</evidence>
<evidence type="ECO:0000313" key="2">
    <source>
        <dbReference type="EMBL" id="MDE5417037.1"/>
    </source>
</evidence>
<feature type="signal peptide" evidence="1">
    <location>
        <begin position="1"/>
        <end position="23"/>
    </location>
</feature>
<sequence length="398" mass="46784">MKRRNIQILFIVLFLSFPSLLFAQTAEEIIAKHIEAHGGSDNWNNIECIKVTGTFTAFSLEKDYMAYKTKKGSYYADFHLGEQHIIESYNGKKGWTIDPWQEILYARNINSKETDVFQQKAEFFTPFLNYKEKGHTVEYLGKKDIDGTETYALKINKSNGTTQTWYLDTNTYLEYKCEAPWVDFAQPVPAEMYFDDFRSIEGVVIPFYTERGFWQRNRVVQLEKVEINPEFDKNLLVMPRREEISKLDFLEGEWEVKMEFINRRGEWQEMGTTQSKISYISTNMLQEEMSYERNFPIGINVRYTYNSDLKSYQISAFNDFTSNIEVMQGNFTNKTLVLDDTNVSFTAEKTPKKMCKQFSYTKLNGNSFSVENKTSQDQGKTWTSRVKFTYTRKTEQTN</sequence>
<keyword evidence="1" id="KW-0732">Signal</keyword>
<keyword evidence="3" id="KW-1185">Reference proteome</keyword>
<gene>
    <name evidence="2" type="ORF">L3049_03375</name>
</gene>
<feature type="chain" id="PRO_5047373325" description="DUF4179 domain-containing protein" evidence="1">
    <location>
        <begin position="24"/>
        <end position="398"/>
    </location>
</feature>
<evidence type="ECO:0000256" key="1">
    <source>
        <dbReference type="SAM" id="SignalP"/>
    </source>
</evidence>
<protein>
    <recommendedName>
        <fullName evidence="4">DUF4179 domain-containing protein</fullName>
    </recommendedName>
</protein>
<dbReference type="RefSeq" id="WP_275108375.1">
    <property type="nucleotide sequence ID" value="NZ_JAKJSC010000001.1"/>
</dbReference>